<dbReference type="HOGENOM" id="CLU_001324_9_0_1"/>
<organism evidence="3 4">
    <name type="scientific">Sphaerobolus stellatus (strain SS14)</name>
    <dbReference type="NCBI Taxonomy" id="990650"/>
    <lineage>
        <taxon>Eukaryota</taxon>
        <taxon>Fungi</taxon>
        <taxon>Dikarya</taxon>
        <taxon>Basidiomycota</taxon>
        <taxon>Agaricomycotina</taxon>
        <taxon>Agaricomycetes</taxon>
        <taxon>Phallomycetidae</taxon>
        <taxon>Geastrales</taxon>
        <taxon>Sphaerobolaceae</taxon>
        <taxon>Sphaerobolus</taxon>
    </lineage>
</organism>
<keyword evidence="1" id="KW-0067">ATP-binding</keyword>
<gene>
    <name evidence="3" type="ORF">M422DRAFT_270005</name>
</gene>
<evidence type="ECO:0000259" key="2">
    <source>
        <dbReference type="Pfam" id="PF05970"/>
    </source>
</evidence>
<dbReference type="GO" id="GO:0043139">
    <property type="term" value="F:5'-3' DNA helicase activity"/>
    <property type="evidence" value="ECO:0007669"/>
    <property type="project" value="UniProtKB-EC"/>
</dbReference>
<dbReference type="GO" id="GO:0016887">
    <property type="term" value="F:ATP hydrolysis activity"/>
    <property type="evidence" value="ECO:0007669"/>
    <property type="project" value="RHEA"/>
</dbReference>
<keyword evidence="1" id="KW-0227">DNA damage</keyword>
<keyword evidence="1" id="KW-0547">Nucleotide-binding</keyword>
<comment type="catalytic activity">
    <reaction evidence="1">
        <text>ATP + H2O = ADP + phosphate + H(+)</text>
        <dbReference type="Rhea" id="RHEA:13065"/>
        <dbReference type="ChEBI" id="CHEBI:15377"/>
        <dbReference type="ChEBI" id="CHEBI:15378"/>
        <dbReference type="ChEBI" id="CHEBI:30616"/>
        <dbReference type="ChEBI" id="CHEBI:43474"/>
        <dbReference type="ChEBI" id="CHEBI:456216"/>
        <dbReference type="EC" id="5.6.2.3"/>
    </reaction>
</comment>
<dbReference type="Proteomes" id="UP000054279">
    <property type="component" value="Unassembled WGS sequence"/>
</dbReference>
<dbReference type="InterPro" id="IPR027417">
    <property type="entry name" value="P-loop_NTPase"/>
</dbReference>
<evidence type="ECO:0000313" key="4">
    <source>
        <dbReference type="Proteomes" id="UP000054279"/>
    </source>
</evidence>
<proteinExistence type="inferred from homology"/>
<dbReference type="OrthoDB" id="2689584at2759"/>
<evidence type="ECO:0000256" key="1">
    <source>
        <dbReference type="RuleBase" id="RU363044"/>
    </source>
</evidence>
<dbReference type="EC" id="5.6.2.3" evidence="1"/>
<dbReference type="GO" id="GO:0006281">
    <property type="term" value="P:DNA repair"/>
    <property type="evidence" value="ECO:0007669"/>
    <property type="project" value="UniProtKB-KW"/>
</dbReference>
<keyword evidence="1" id="KW-0233">DNA recombination</keyword>
<dbReference type="InterPro" id="IPR010285">
    <property type="entry name" value="DNA_helicase_pif1-like_DEAD"/>
</dbReference>
<comment type="cofactor">
    <cofactor evidence="1">
        <name>Mg(2+)</name>
        <dbReference type="ChEBI" id="CHEBI:18420"/>
    </cofactor>
</comment>
<dbReference type="AlphaFoldDB" id="A0A0C9UIE1"/>
<dbReference type="Pfam" id="PF05970">
    <property type="entry name" value="PIF1"/>
    <property type="match status" value="1"/>
</dbReference>
<reference evidence="3 4" key="1">
    <citation type="submission" date="2014-06" db="EMBL/GenBank/DDBJ databases">
        <title>Evolutionary Origins and Diversification of the Mycorrhizal Mutualists.</title>
        <authorList>
            <consortium name="DOE Joint Genome Institute"/>
            <consortium name="Mycorrhizal Genomics Consortium"/>
            <person name="Kohler A."/>
            <person name="Kuo A."/>
            <person name="Nagy L.G."/>
            <person name="Floudas D."/>
            <person name="Copeland A."/>
            <person name="Barry K.W."/>
            <person name="Cichocki N."/>
            <person name="Veneault-Fourrey C."/>
            <person name="LaButti K."/>
            <person name="Lindquist E.A."/>
            <person name="Lipzen A."/>
            <person name="Lundell T."/>
            <person name="Morin E."/>
            <person name="Murat C."/>
            <person name="Riley R."/>
            <person name="Ohm R."/>
            <person name="Sun H."/>
            <person name="Tunlid A."/>
            <person name="Henrissat B."/>
            <person name="Grigoriev I.V."/>
            <person name="Hibbett D.S."/>
            <person name="Martin F."/>
        </authorList>
    </citation>
    <scope>NUCLEOTIDE SEQUENCE [LARGE SCALE GENOMIC DNA]</scope>
    <source>
        <strain evidence="3 4">SS14</strain>
    </source>
</reference>
<accession>A0A0C9UIE1</accession>
<dbReference type="GO" id="GO:0000723">
    <property type="term" value="P:telomere maintenance"/>
    <property type="evidence" value="ECO:0007669"/>
    <property type="project" value="InterPro"/>
</dbReference>
<dbReference type="Gene3D" id="3.40.50.300">
    <property type="entry name" value="P-loop containing nucleotide triphosphate hydrolases"/>
    <property type="match status" value="1"/>
</dbReference>
<evidence type="ECO:0000313" key="3">
    <source>
        <dbReference type="EMBL" id="KIJ28702.1"/>
    </source>
</evidence>
<keyword evidence="1" id="KW-0378">Hydrolase</keyword>
<feature type="domain" description="DNA helicase Pif1-like DEAD-box helicase" evidence="2">
    <location>
        <begin position="227"/>
        <end position="296"/>
    </location>
</feature>
<keyword evidence="4" id="KW-1185">Reference proteome</keyword>
<sequence>MGLFATDSEGEYALIEAMTALSISYQLRLLFIHLLVNDCLQNLLEIWERHTDCMSYDFFLQNSGNSILARELCLQHLSKLLEEFGMHLSCFGIEEPLQYTDEVLHEIRRWSAHTQQLANHVDSSYQSFTYEQKLIFHNFLHAIEHGLPLYAFIDGKAGRGKTFLIDAIISYVQSVGKIVIVTATSAFAALLYPGVRTTYSTLKVPVQEDNELLVAEVEYNSPRADLIWERIDVLLRNICNNNLPFGGKVFACAGDFRQTCPVVRRGSKPQIIDASIRSSPLWFNFQVMRLTNAIRNGMVQDCKG</sequence>
<dbReference type="EMBL" id="KN837300">
    <property type="protein sequence ID" value="KIJ28702.1"/>
    <property type="molecule type" value="Genomic_DNA"/>
</dbReference>
<dbReference type="SUPFAM" id="SSF52540">
    <property type="entry name" value="P-loop containing nucleoside triphosphate hydrolases"/>
    <property type="match status" value="1"/>
</dbReference>
<dbReference type="GO" id="GO:0006310">
    <property type="term" value="P:DNA recombination"/>
    <property type="evidence" value="ECO:0007669"/>
    <property type="project" value="UniProtKB-KW"/>
</dbReference>
<keyword evidence="1" id="KW-0347">Helicase</keyword>
<keyword evidence="1" id="KW-0234">DNA repair</keyword>
<name>A0A0C9UIE1_SPHS4</name>
<comment type="similarity">
    <text evidence="1">Belongs to the helicase family.</text>
</comment>
<dbReference type="PANTHER" id="PTHR10492">
    <property type="match status" value="1"/>
</dbReference>
<protein>
    <recommendedName>
        <fullName evidence="1">ATP-dependent DNA helicase</fullName>
        <ecNumber evidence="1">5.6.2.3</ecNumber>
    </recommendedName>
</protein>
<dbReference type="GO" id="GO:0005524">
    <property type="term" value="F:ATP binding"/>
    <property type="evidence" value="ECO:0007669"/>
    <property type="project" value="UniProtKB-KW"/>
</dbReference>